<evidence type="ECO:0000313" key="4">
    <source>
        <dbReference type="Proteomes" id="UP001165541"/>
    </source>
</evidence>
<keyword evidence="4" id="KW-1185">Reference proteome</keyword>
<accession>A0ABT0YTG0</accession>
<dbReference type="RefSeq" id="WP_251780509.1">
    <property type="nucleotide sequence ID" value="NZ_JAMKFE010000015.1"/>
</dbReference>
<dbReference type="Pfam" id="PF19077">
    <property type="entry name" value="Big_13"/>
    <property type="match status" value="3"/>
</dbReference>
<comment type="caution">
    <text evidence="3">The sequence shown here is derived from an EMBL/GenBank/DDBJ whole genome shotgun (WGS) entry which is preliminary data.</text>
</comment>
<gene>
    <name evidence="3" type="ORF">M8A51_21105</name>
</gene>
<reference evidence="3" key="1">
    <citation type="submission" date="2022-05" db="EMBL/GenBank/DDBJ databases">
        <title>Schlegelella sp. nov., isolated from mangrove soil.</title>
        <authorList>
            <person name="Liu Y."/>
            <person name="Ge X."/>
            <person name="Liu W."/>
        </authorList>
    </citation>
    <scope>NUCLEOTIDE SEQUENCE</scope>
    <source>
        <strain evidence="3">S2-27</strain>
    </source>
</reference>
<dbReference type="InterPro" id="IPR013783">
    <property type="entry name" value="Ig-like_fold"/>
</dbReference>
<proteinExistence type="predicted"/>
<evidence type="ECO:0000313" key="3">
    <source>
        <dbReference type="EMBL" id="MCM5682035.1"/>
    </source>
</evidence>
<organism evidence="3 4">
    <name type="scientific">Caldimonas mangrovi</name>
    <dbReference type="NCBI Taxonomy" id="2944811"/>
    <lineage>
        <taxon>Bacteria</taxon>
        <taxon>Pseudomonadati</taxon>
        <taxon>Pseudomonadota</taxon>
        <taxon>Betaproteobacteria</taxon>
        <taxon>Burkholderiales</taxon>
        <taxon>Sphaerotilaceae</taxon>
        <taxon>Caldimonas</taxon>
    </lineage>
</organism>
<feature type="region of interest" description="Disordered" evidence="1">
    <location>
        <begin position="95"/>
        <end position="120"/>
    </location>
</feature>
<protein>
    <submittedName>
        <fullName evidence="3">Ig-like domain-containing protein</fullName>
    </submittedName>
</protein>
<feature type="domain" description="Bacterial Ig-like" evidence="2">
    <location>
        <begin position="179"/>
        <end position="260"/>
    </location>
</feature>
<feature type="domain" description="Bacterial Ig-like" evidence="2">
    <location>
        <begin position="271"/>
        <end position="351"/>
    </location>
</feature>
<dbReference type="Gene3D" id="2.60.40.10">
    <property type="entry name" value="Immunoglobulins"/>
    <property type="match status" value="3"/>
</dbReference>
<name>A0ABT0YTG0_9BURK</name>
<feature type="domain" description="Bacterial Ig-like" evidence="2">
    <location>
        <begin position="363"/>
        <end position="437"/>
    </location>
</feature>
<dbReference type="NCBIfam" id="NF033510">
    <property type="entry name" value="Ca_tandemer"/>
    <property type="match status" value="3"/>
</dbReference>
<dbReference type="EMBL" id="JAMKFE010000015">
    <property type="protein sequence ID" value="MCM5682035.1"/>
    <property type="molecule type" value="Genomic_DNA"/>
</dbReference>
<dbReference type="InterPro" id="IPR044016">
    <property type="entry name" value="Big_13"/>
</dbReference>
<sequence length="471" mass="45800">MATTTSTVLGKVSAITGKAFLKLPNGQMRELKIGDVVREGDVIVVTGEGRVEIADESGAVYVPRTNEPLTVAGLEAGKPERVTVDEIERAITAVDQGGSEEDAPAAGLTADGAGSGLAPGLRVDRVNESVDGTEIEATAPAAGVEPAVVETGNGTAGDAADEADAVDTTPPAVSVAAPALTNDATPRLGGTTDLPDGSTVTLEVTDAAGAVHTFTTTVVGGAYSVDVPTPLADGGYTVRVTAQDAAGNTSTAAAAGTIDTTAPALTIDTPALTNDNRPTLSGTTALPDGSVVALAVTDASGAVQTLNATVSGGAYSVQVPVALVDGGYTVTATASDAAGNTANANDAGSIDTTAPALTIDAPTLTGDATPTISGTADLPNNSTVTITVTDSAGATQTLTATVTGGAYSVTVPIALAEGSFTVVASAADAAGNTATANDAGSLDTTAPILTVDAPALTNDSTPTITGTTDLP</sequence>
<evidence type="ECO:0000256" key="1">
    <source>
        <dbReference type="SAM" id="MobiDB-lite"/>
    </source>
</evidence>
<evidence type="ECO:0000259" key="2">
    <source>
        <dbReference type="Pfam" id="PF19077"/>
    </source>
</evidence>
<dbReference type="Proteomes" id="UP001165541">
    <property type="component" value="Unassembled WGS sequence"/>
</dbReference>
<feature type="non-terminal residue" evidence="3">
    <location>
        <position position="471"/>
    </location>
</feature>